<gene>
    <name evidence="1" type="ORF">Q8P09_12425</name>
</gene>
<keyword evidence="2" id="KW-1185">Reference proteome</keyword>
<name>A0ABT9HJC7_9GAMM</name>
<proteinExistence type="predicted"/>
<sequence>MDIKDYLNQVANLVENDYPWNEDGSKKYISKFDGSYITLEGMEDDVKFLADLEITDELTHGVGFSPLHNKWFGWSHRACYGFTIGSKCEKGDYHYTPANIEDASLNELSFWDDEYKEWTTSKIIDANTIEISWKYNNEVPNEKLRGTTDSRLSTFGNFGRGEWVAETMEDAKQMAIDFNEGVS</sequence>
<dbReference type="RefSeq" id="WP_305936076.1">
    <property type="nucleotide sequence ID" value="NZ_JAVAJI010000027.1"/>
</dbReference>
<dbReference type="Pfam" id="PF25188">
    <property type="entry name" value="Tad6"/>
    <property type="match status" value="1"/>
</dbReference>
<dbReference type="InterPro" id="IPR057386">
    <property type="entry name" value="Tad6-like"/>
</dbReference>
<evidence type="ECO:0000313" key="1">
    <source>
        <dbReference type="EMBL" id="MDP4545881.1"/>
    </source>
</evidence>
<reference evidence="1 2" key="1">
    <citation type="submission" date="2023-08" db="EMBL/GenBank/DDBJ databases">
        <authorList>
            <person name="Kumar R."/>
        </authorList>
    </citation>
    <scope>NUCLEOTIDE SEQUENCE [LARGE SCALE GENOMIC DNA]</scope>
    <source>
        <strain evidence="1 2">LUR13</strain>
    </source>
</reference>
<evidence type="ECO:0000313" key="2">
    <source>
        <dbReference type="Proteomes" id="UP001228171"/>
    </source>
</evidence>
<dbReference type="EMBL" id="JAVAJI010000027">
    <property type="protein sequence ID" value="MDP4545881.1"/>
    <property type="molecule type" value="Genomic_DNA"/>
</dbReference>
<protein>
    <submittedName>
        <fullName evidence="1">Uncharacterized protein</fullName>
    </submittedName>
</protein>
<organism evidence="1 2">
    <name type="scientific">Psychrobacter faecalis</name>
    <dbReference type="NCBI Taxonomy" id="180588"/>
    <lineage>
        <taxon>Bacteria</taxon>
        <taxon>Pseudomonadati</taxon>
        <taxon>Pseudomonadota</taxon>
        <taxon>Gammaproteobacteria</taxon>
        <taxon>Moraxellales</taxon>
        <taxon>Moraxellaceae</taxon>
        <taxon>Psychrobacter</taxon>
    </lineage>
</organism>
<comment type="caution">
    <text evidence="1">The sequence shown here is derived from an EMBL/GenBank/DDBJ whole genome shotgun (WGS) entry which is preliminary data.</text>
</comment>
<dbReference type="Proteomes" id="UP001228171">
    <property type="component" value="Unassembled WGS sequence"/>
</dbReference>
<accession>A0ABT9HJC7</accession>